<evidence type="ECO:0000313" key="2">
    <source>
        <dbReference type="Proteomes" id="UP000035996"/>
    </source>
</evidence>
<dbReference type="InterPro" id="IPR003737">
    <property type="entry name" value="GlcNAc_PI_deacetylase-related"/>
</dbReference>
<dbReference type="OrthoDB" id="9790023at2"/>
<dbReference type="InterPro" id="IPR023841">
    <property type="entry name" value="BshB2"/>
</dbReference>
<reference evidence="1" key="1">
    <citation type="submission" date="2015-06" db="EMBL/GenBank/DDBJ databases">
        <authorList>
            <person name="Liu B."/>
            <person name="Wang J."/>
            <person name="Zhu Y."/>
            <person name="Liu G."/>
            <person name="Chen Q."/>
            <person name="Zheng C."/>
            <person name="Che J."/>
            <person name="Ge C."/>
            <person name="Shi H."/>
            <person name="Pan Z."/>
            <person name="Liu X."/>
        </authorList>
    </citation>
    <scope>NUCLEOTIDE SEQUENCE [LARGE SCALE GENOMIC DNA]</scope>
    <source>
        <strain evidence="1">DSM 16346</strain>
    </source>
</reference>
<name>A0A0J6FVJ9_9BACL</name>
<dbReference type="AlphaFoldDB" id="A0A0J6FVJ9"/>
<accession>A0A0J6FVJ9</accession>
<comment type="caution">
    <text evidence="1">The sequence shown here is derived from an EMBL/GenBank/DDBJ whole genome shotgun (WGS) entry which is preliminary data.</text>
</comment>
<sequence length="221" mass="24763">MEKQVLVIFPHPDDEAFGTAGLMTKFINEGVPVTYACATLGEMGRNMGNPFFATRETLPEVRKKELKDACQAMGVNDLRMLGFRDKTLEFEDPELLVSTFSKLVDELKPSLVITFYPGYGIHPDHDACGAAVVEAIRRLPASDRPTLYTLPITPDRESVLGKPDKVFDVTDVLDTKIKTIEAHRSQTEAMVARLDDGSLDPNSDIMTFIKQESFWIYPFDE</sequence>
<organism evidence="1 2">
    <name type="scientific">Guptibacillus hwajinpoensis</name>
    <dbReference type="NCBI Taxonomy" id="208199"/>
    <lineage>
        <taxon>Bacteria</taxon>
        <taxon>Bacillati</taxon>
        <taxon>Bacillota</taxon>
        <taxon>Bacilli</taxon>
        <taxon>Bacillales</taxon>
        <taxon>Guptibacillaceae</taxon>
        <taxon>Guptibacillus</taxon>
    </lineage>
</organism>
<dbReference type="STRING" id="157733.AB986_03565"/>
<dbReference type="Gene3D" id="3.40.50.10320">
    <property type="entry name" value="LmbE-like"/>
    <property type="match status" value="1"/>
</dbReference>
<evidence type="ECO:0000313" key="1">
    <source>
        <dbReference type="EMBL" id="KMM38392.1"/>
    </source>
</evidence>
<dbReference type="NCBIfam" id="TIGR04000">
    <property type="entry name" value="thiol_BshB2"/>
    <property type="match status" value="1"/>
</dbReference>
<dbReference type="GeneID" id="301326846"/>
<protein>
    <submittedName>
        <fullName evidence="1">Deacetylase</fullName>
    </submittedName>
</protein>
<dbReference type="InterPro" id="IPR024078">
    <property type="entry name" value="LmbE-like_dom_sf"/>
</dbReference>
<dbReference type="PANTHER" id="PTHR12993">
    <property type="entry name" value="N-ACETYLGLUCOSAMINYL-PHOSPHATIDYLINOSITOL DE-N-ACETYLASE-RELATED"/>
    <property type="match status" value="1"/>
</dbReference>
<dbReference type="PATRIC" id="fig|157733.3.peg.2931"/>
<gene>
    <name evidence="1" type="ORF">AB986_03565</name>
</gene>
<dbReference type="Proteomes" id="UP000035996">
    <property type="component" value="Unassembled WGS sequence"/>
</dbReference>
<dbReference type="RefSeq" id="WP_048309504.1">
    <property type="nucleotide sequence ID" value="NZ_CP119526.1"/>
</dbReference>
<dbReference type="Pfam" id="PF02585">
    <property type="entry name" value="PIG-L"/>
    <property type="match status" value="1"/>
</dbReference>
<keyword evidence="2" id="KW-1185">Reference proteome</keyword>
<dbReference type="GO" id="GO:0016811">
    <property type="term" value="F:hydrolase activity, acting on carbon-nitrogen (but not peptide) bonds, in linear amides"/>
    <property type="evidence" value="ECO:0007669"/>
    <property type="project" value="TreeGrafter"/>
</dbReference>
<dbReference type="SUPFAM" id="SSF102588">
    <property type="entry name" value="LmbE-like"/>
    <property type="match status" value="1"/>
</dbReference>
<dbReference type="EMBL" id="LELK01000001">
    <property type="protein sequence ID" value="KMM38392.1"/>
    <property type="molecule type" value="Genomic_DNA"/>
</dbReference>
<dbReference type="PANTHER" id="PTHR12993:SF27">
    <property type="entry name" value="N-ACETYL-ALPHA-D-GLUCOSAMINYL L-MALATE DEACETYLASE 2-RELATED"/>
    <property type="match status" value="1"/>
</dbReference>
<proteinExistence type="predicted"/>